<reference evidence="1 2" key="1">
    <citation type="journal article" date="1999" name="Proc. Jpn. Acad.">
        <title>Determination of the complete genomic DNA sequence of Thermoplasma volvanium GSS1.</title>
        <authorList>
            <person name="Kawashima T."/>
            <person name="Yamamoto Y."/>
            <person name="Aramaki H."/>
            <person name="Nunoshiba T."/>
            <person name="Kawamoto T."/>
            <person name="Watanabe K."/>
            <person name="Yamazaki M."/>
            <person name="Kanehori K."/>
            <person name="Amano N."/>
            <person name="Ohya Y."/>
            <person name="Makino K."/>
            <person name="Suzuki M."/>
        </authorList>
    </citation>
    <scope>NUCLEOTIDE SEQUENCE [LARGE SCALE GENOMIC DNA]</scope>
    <source>
        <strain evidence="2">ATCC 51530 / DSM 4299 / JCM 9571 / NBRC 15438 / GSS1</strain>
    </source>
</reference>
<dbReference type="AlphaFoldDB" id="Q97CG0"/>
<proteinExistence type="predicted"/>
<dbReference type="Proteomes" id="UP000001017">
    <property type="component" value="Chromosome"/>
</dbReference>
<sequence>MLYHRIVERKHLKYFVLFFHGNNSTCQDTRTVQEQHEETEEQGSSIFRKLYGYDMHSNYNQYNKRKKGLLEEIPSIRYEKGMIMIRETDFEKVKSLIDSRTKIVIHLPHHLS</sequence>
<protein>
    <submittedName>
        <fullName evidence="1">TVG0147974 protein</fullName>
    </submittedName>
</protein>
<evidence type="ECO:0000313" key="2">
    <source>
        <dbReference type="Proteomes" id="UP000001017"/>
    </source>
</evidence>
<evidence type="ECO:0000313" key="1">
    <source>
        <dbReference type="EMBL" id="BAB59283.1"/>
    </source>
</evidence>
<organism evidence="1 2">
    <name type="scientific">Thermoplasma volcanium (strain ATCC 51530 / DSM 4299 / JCM 9571 / NBRC 15438 / GSS1)</name>
    <dbReference type="NCBI Taxonomy" id="273116"/>
    <lineage>
        <taxon>Archaea</taxon>
        <taxon>Methanobacteriati</taxon>
        <taxon>Thermoplasmatota</taxon>
        <taxon>Thermoplasmata</taxon>
        <taxon>Thermoplasmatales</taxon>
        <taxon>Thermoplasmataceae</taxon>
        <taxon>Thermoplasma</taxon>
    </lineage>
</organism>
<accession>Q97CG0</accession>
<keyword evidence="2" id="KW-1185">Reference proteome</keyword>
<gene>
    <name evidence="1" type="ORF">TVG0147974</name>
</gene>
<dbReference type="HOGENOM" id="CLU_2140341_0_0_2"/>
<dbReference type="KEGG" id="tvo:TVG0147974"/>
<name>Q97CG0_THEVO</name>
<dbReference type="PaxDb" id="273116-14324355"/>
<reference evidence="1 2" key="2">
    <citation type="journal article" date="2000" name="Proc. Natl. Acad. Sci. U.S.A.">
        <title>Archaeal adaptation to higher temperatures revealed by genomic sequence of Thermoplasma volcanium.</title>
        <authorList>
            <person name="Kawashima T."/>
            <person name="Amano N."/>
            <person name="Koike H."/>
            <person name="Makino S."/>
            <person name="Higuchi S."/>
            <person name="Kawashima-Ohya Y."/>
            <person name="Watanabe K."/>
            <person name="Yamazaki M."/>
            <person name="Kanehori K."/>
            <person name="Kawamoto T."/>
            <person name="Nunoshiba T."/>
            <person name="Yamamoto Y."/>
            <person name="Aramaki H."/>
            <person name="Makino K."/>
            <person name="Suzuki M."/>
        </authorList>
    </citation>
    <scope>NUCLEOTIDE SEQUENCE [LARGE SCALE GENOMIC DNA]</scope>
    <source>
        <strain evidence="2">ATCC 51530 / DSM 4299 / JCM 9571 / NBRC 15438 / GSS1</strain>
    </source>
</reference>
<dbReference type="EMBL" id="BA000011">
    <property type="protein sequence ID" value="BAB59283.1"/>
    <property type="molecule type" value="Genomic_DNA"/>
</dbReference>